<keyword evidence="2" id="KW-1185">Reference proteome</keyword>
<feature type="non-terminal residue" evidence="1">
    <location>
        <position position="1"/>
    </location>
</feature>
<protein>
    <submittedName>
        <fullName evidence="1">1933_t:CDS:1</fullName>
    </submittedName>
</protein>
<evidence type="ECO:0000313" key="2">
    <source>
        <dbReference type="Proteomes" id="UP000789920"/>
    </source>
</evidence>
<comment type="caution">
    <text evidence="1">The sequence shown here is derived from an EMBL/GenBank/DDBJ whole genome shotgun (WGS) entry which is preliminary data.</text>
</comment>
<evidence type="ECO:0000313" key="1">
    <source>
        <dbReference type="EMBL" id="CAG8851184.1"/>
    </source>
</evidence>
<sequence>DNNKSPNQEERNNPNDNGPTPNPPTNGDNHDPEKNNDSPLPNSDADIPPIDMSEINNAATTEQAQQEARTQIQKLFTQRLTTNQEIADFVQEMAKRIVEKQLANQNKNNNYSSNSPNKNEILAWSIGGGMGL</sequence>
<dbReference type="EMBL" id="CAJVQC010174756">
    <property type="protein sequence ID" value="CAG8851184.1"/>
    <property type="molecule type" value="Genomic_DNA"/>
</dbReference>
<name>A0ACA9SWX6_9GLOM</name>
<reference evidence="1" key="1">
    <citation type="submission" date="2021-06" db="EMBL/GenBank/DDBJ databases">
        <authorList>
            <person name="Kallberg Y."/>
            <person name="Tangrot J."/>
            <person name="Rosling A."/>
        </authorList>
    </citation>
    <scope>NUCLEOTIDE SEQUENCE</scope>
    <source>
        <strain evidence="1">MA461A</strain>
    </source>
</reference>
<feature type="non-terminal residue" evidence="1">
    <location>
        <position position="132"/>
    </location>
</feature>
<gene>
    <name evidence="1" type="ORF">RPERSI_LOCUS36448</name>
</gene>
<dbReference type="Proteomes" id="UP000789920">
    <property type="component" value="Unassembled WGS sequence"/>
</dbReference>
<organism evidence="1 2">
    <name type="scientific">Racocetra persica</name>
    <dbReference type="NCBI Taxonomy" id="160502"/>
    <lineage>
        <taxon>Eukaryota</taxon>
        <taxon>Fungi</taxon>
        <taxon>Fungi incertae sedis</taxon>
        <taxon>Mucoromycota</taxon>
        <taxon>Glomeromycotina</taxon>
        <taxon>Glomeromycetes</taxon>
        <taxon>Diversisporales</taxon>
        <taxon>Gigasporaceae</taxon>
        <taxon>Racocetra</taxon>
    </lineage>
</organism>
<accession>A0ACA9SWX6</accession>
<proteinExistence type="predicted"/>